<keyword evidence="4" id="KW-1185">Reference proteome</keyword>
<organism evidence="3 4">
    <name type="scientific">Serendipita vermifera MAFF 305830</name>
    <dbReference type="NCBI Taxonomy" id="933852"/>
    <lineage>
        <taxon>Eukaryota</taxon>
        <taxon>Fungi</taxon>
        <taxon>Dikarya</taxon>
        <taxon>Basidiomycota</taxon>
        <taxon>Agaricomycotina</taxon>
        <taxon>Agaricomycetes</taxon>
        <taxon>Sebacinales</taxon>
        <taxon>Serendipitaceae</taxon>
        <taxon>Serendipita</taxon>
    </lineage>
</organism>
<feature type="signal peptide" evidence="1">
    <location>
        <begin position="1"/>
        <end position="20"/>
    </location>
</feature>
<dbReference type="Proteomes" id="UP000054097">
    <property type="component" value="Unassembled WGS sequence"/>
</dbReference>
<keyword evidence="1" id="KW-0732">Signal</keyword>
<dbReference type="InterPro" id="IPR012334">
    <property type="entry name" value="Pectin_lyas_fold"/>
</dbReference>
<evidence type="ECO:0000256" key="1">
    <source>
        <dbReference type="SAM" id="SignalP"/>
    </source>
</evidence>
<dbReference type="InterPro" id="IPR051801">
    <property type="entry name" value="GH28_Enzymes"/>
</dbReference>
<sequence>MRFVATTLICLAHLITSTVALGSQCSAPLGSGTAAVGAPYWLESMPHVGTAAFNPTPSTYKVYRNVKDYGAIGDGVADDTAAINAAIADQNRCGLGCKSSTTTAGLVYFPPGQYLVTTPIIPFYYTALVGDAKNRPTIVAASNFNGFAVIDADPYIPGGGGAQYWVNQNNFFRAIRGINLDLTRIPPSVPANGIHWQVSQATSLSFVKVTMSQDPSVVHAGLFMENGSGGVMSDLEFIGGGTSVIVGNQQFTVRNAKFSNAKIAIQAIWNWGWTWQNIQIANCGVGIEMATGGTTSDTQTVGSEVLVDFTVSDTPIFVRTSTAQSTFAGSIYIDNAKLTNVPIAVGTKAGATVLAGGTKTIVSWAQGKIYSGSQSTGQYVQSNITPPSKPASLLDSTGKIYGSGRPLYESYSTDQFVSVKAKGAKGDGIQDDTAALQAIFDQYAGCKIIFFDAGSYVISDTLNIPVGTDMIGEMWSQILIKGTAFNDVNNPKVALKFGNAGDVGTLKVTDIVISTVAGSSGAIATEVNIQASSQGSVGFWDTHVRLGGSKGTGLTTSECVKLQNHGMECSSAFLSMHITTGASAYLENVWLWNADHTLDDDPQETQIDVFSGRGILVEGTDIWLVGTGSEHHLFYQYRFHGAKNVYAGIIQTETPYFQPSPAAPSPFPVSAAFKDPDVSVTGSALALSIESSSDILIYGAGLYSFFRAYAQTCLDTKNCQAEIATVSDSTSVNIYSLSTVAVTYQLVYNGQQTINQSANINGFASTVTAWSSDTLSVSAEVNITARKRSRKHRRALPLRLASEH</sequence>
<protein>
    <submittedName>
        <fullName evidence="3">Glycoside hydrolase family 55 protein</fullName>
    </submittedName>
</protein>
<dbReference type="OrthoDB" id="1046782at2759"/>
<dbReference type="FunFam" id="2.160.20.10:FF:000049">
    <property type="entry name" value="Putative exo-beta-1,3-glucanase"/>
    <property type="match status" value="1"/>
</dbReference>
<dbReference type="CDD" id="cd23668">
    <property type="entry name" value="GH55_beta13glucanase-like"/>
    <property type="match status" value="1"/>
</dbReference>
<name>A0A0C2X831_SERVB</name>
<dbReference type="AlphaFoldDB" id="A0A0C2X831"/>
<proteinExistence type="predicted"/>
<evidence type="ECO:0000313" key="4">
    <source>
        <dbReference type="Proteomes" id="UP000054097"/>
    </source>
</evidence>
<gene>
    <name evidence="3" type="ORF">M408DRAFT_325674</name>
</gene>
<dbReference type="EMBL" id="KN824277">
    <property type="protein sequence ID" value="KIM34208.1"/>
    <property type="molecule type" value="Genomic_DNA"/>
</dbReference>
<dbReference type="STRING" id="933852.A0A0C2X831"/>
<keyword evidence="3" id="KW-0378">Hydrolase</keyword>
<dbReference type="InterPro" id="IPR011050">
    <property type="entry name" value="Pectin_lyase_fold/virulence"/>
</dbReference>
<dbReference type="Pfam" id="PF12708">
    <property type="entry name" value="Pect-lyase_RHGA_epim"/>
    <property type="match status" value="2"/>
</dbReference>
<evidence type="ECO:0000313" key="3">
    <source>
        <dbReference type="EMBL" id="KIM34208.1"/>
    </source>
</evidence>
<accession>A0A0C2X831</accession>
<feature type="domain" description="Rhamnogalacturonase A/B/Epimerase-like pectate lyase" evidence="2">
    <location>
        <begin position="63"/>
        <end position="288"/>
    </location>
</feature>
<feature type="domain" description="Rhamnogalacturonase A/B/Epimerase-like pectate lyase" evidence="2">
    <location>
        <begin position="416"/>
        <end position="485"/>
    </location>
</feature>
<dbReference type="Gene3D" id="2.160.20.10">
    <property type="entry name" value="Single-stranded right-handed beta-helix, Pectin lyase-like"/>
    <property type="match status" value="2"/>
</dbReference>
<dbReference type="SUPFAM" id="SSF51126">
    <property type="entry name" value="Pectin lyase-like"/>
    <property type="match status" value="2"/>
</dbReference>
<feature type="chain" id="PRO_5002170652" evidence="1">
    <location>
        <begin position="21"/>
        <end position="804"/>
    </location>
</feature>
<evidence type="ECO:0000259" key="2">
    <source>
        <dbReference type="Pfam" id="PF12708"/>
    </source>
</evidence>
<reference evidence="4" key="2">
    <citation type="submission" date="2015-01" db="EMBL/GenBank/DDBJ databases">
        <title>Evolutionary Origins and Diversification of the Mycorrhizal Mutualists.</title>
        <authorList>
            <consortium name="DOE Joint Genome Institute"/>
            <consortium name="Mycorrhizal Genomics Consortium"/>
            <person name="Kohler A."/>
            <person name="Kuo A."/>
            <person name="Nagy L.G."/>
            <person name="Floudas D."/>
            <person name="Copeland A."/>
            <person name="Barry K.W."/>
            <person name="Cichocki N."/>
            <person name="Veneault-Fourrey C."/>
            <person name="LaButti K."/>
            <person name="Lindquist E.A."/>
            <person name="Lipzen A."/>
            <person name="Lundell T."/>
            <person name="Morin E."/>
            <person name="Murat C."/>
            <person name="Riley R."/>
            <person name="Ohm R."/>
            <person name="Sun H."/>
            <person name="Tunlid A."/>
            <person name="Henrissat B."/>
            <person name="Grigoriev I.V."/>
            <person name="Hibbett D.S."/>
            <person name="Martin F."/>
        </authorList>
    </citation>
    <scope>NUCLEOTIDE SEQUENCE [LARGE SCALE GENOMIC DNA]</scope>
    <source>
        <strain evidence="4">MAFF 305830</strain>
    </source>
</reference>
<dbReference type="HOGENOM" id="CLU_002540_2_2_1"/>
<reference evidence="3 4" key="1">
    <citation type="submission" date="2014-04" db="EMBL/GenBank/DDBJ databases">
        <authorList>
            <consortium name="DOE Joint Genome Institute"/>
            <person name="Kuo A."/>
            <person name="Zuccaro A."/>
            <person name="Kohler A."/>
            <person name="Nagy L.G."/>
            <person name="Floudas D."/>
            <person name="Copeland A."/>
            <person name="Barry K.W."/>
            <person name="Cichocki N."/>
            <person name="Veneault-Fourrey C."/>
            <person name="LaButti K."/>
            <person name="Lindquist E.A."/>
            <person name="Lipzen A."/>
            <person name="Lundell T."/>
            <person name="Morin E."/>
            <person name="Murat C."/>
            <person name="Sun H."/>
            <person name="Tunlid A."/>
            <person name="Henrissat B."/>
            <person name="Grigoriev I.V."/>
            <person name="Hibbett D.S."/>
            <person name="Martin F."/>
            <person name="Nordberg H.P."/>
            <person name="Cantor M.N."/>
            <person name="Hua S.X."/>
        </authorList>
    </citation>
    <scope>NUCLEOTIDE SEQUENCE [LARGE SCALE GENOMIC DNA]</scope>
    <source>
        <strain evidence="3 4">MAFF 305830</strain>
    </source>
</reference>
<dbReference type="GO" id="GO:0016787">
    <property type="term" value="F:hydrolase activity"/>
    <property type="evidence" value="ECO:0007669"/>
    <property type="project" value="UniProtKB-KW"/>
</dbReference>
<dbReference type="InterPro" id="IPR024535">
    <property type="entry name" value="RHGA/B-epi-like_pectate_lyase"/>
</dbReference>
<dbReference type="PANTHER" id="PTHR31339:SF9">
    <property type="entry name" value="PLASMIN AND FIBRONECTIN-BINDING PROTEIN A"/>
    <property type="match status" value="1"/>
</dbReference>
<dbReference type="PANTHER" id="PTHR31339">
    <property type="entry name" value="PECTIN LYASE-RELATED"/>
    <property type="match status" value="1"/>
</dbReference>